<keyword evidence="4 6" id="KW-0378">Hydrolase</keyword>
<dbReference type="PROSITE" id="PS00512">
    <property type="entry name" value="ALPHA_GALACTOSIDASE"/>
    <property type="match status" value="1"/>
</dbReference>
<dbReference type="InterPro" id="IPR013785">
    <property type="entry name" value="Aldolase_TIM"/>
</dbReference>
<proteinExistence type="inferred from homology"/>
<dbReference type="EMBL" id="JAMQJY010000001">
    <property type="protein sequence ID" value="MCM2676368.1"/>
    <property type="molecule type" value="Genomic_DNA"/>
</dbReference>
<evidence type="ECO:0000256" key="1">
    <source>
        <dbReference type="ARBA" id="ARBA00001255"/>
    </source>
</evidence>
<protein>
    <recommendedName>
        <fullName evidence="3 6">Alpha-galactosidase</fullName>
        <ecNumber evidence="3 6">3.2.1.22</ecNumber>
    </recommendedName>
</protein>
<organism evidence="9 10">
    <name type="scientific">Alkalicoccobacillus plakortidis</name>
    <dbReference type="NCBI Taxonomy" id="444060"/>
    <lineage>
        <taxon>Bacteria</taxon>
        <taxon>Bacillati</taxon>
        <taxon>Bacillota</taxon>
        <taxon>Bacilli</taxon>
        <taxon>Bacillales</taxon>
        <taxon>Bacillaceae</taxon>
        <taxon>Alkalicoccobacillus</taxon>
    </lineage>
</organism>
<evidence type="ECO:0000313" key="10">
    <source>
        <dbReference type="Proteomes" id="UP001203665"/>
    </source>
</evidence>
<dbReference type="Gene3D" id="3.20.20.70">
    <property type="entry name" value="Aldolase class I"/>
    <property type="match status" value="1"/>
</dbReference>
<keyword evidence="5 6" id="KW-0326">Glycosidase</keyword>
<name>A0ABT0XKD5_9BACI</name>
<comment type="catalytic activity">
    <reaction evidence="1 6">
        <text>Hydrolysis of terminal, non-reducing alpha-D-galactose residues in alpha-D-galactosides, including galactose oligosaccharides, galactomannans and galactolipids.</text>
        <dbReference type="EC" id="3.2.1.22"/>
    </reaction>
</comment>
<evidence type="ECO:0000256" key="5">
    <source>
        <dbReference type="ARBA" id="ARBA00023295"/>
    </source>
</evidence>
<evidence type="ECO:0000256" key="2">
    <source>
        <dbReference type="ARBA" id="ARBA00006202"/>
    </source>
</evidence>
<dbReference type="PANTHER" id="PTHR43053:SF3">
    <property type="entry name" value="ALPHA-GALACTOSIDASE C-RELATED"/>
    <property type="match status" value="1"/>
</dbReference>
<dbReference type="InterPro" id="IPR031704">
    <property type="entry name" value="Glyco_hydro_36_N"/>
</dbReference>
<evidence type="ECO:0000256" key="6">
    <source>
        <dbReference type="PIRNR" id="PIRNR005536"/>
    </source>
</evidence>
<dbReference type="SUPFAM" id="SSF51445">
    <property type="entry name" value="(Trans)glycosidases"/>
    <property type="match status" value="1"/>
</dbReference>
<dbReference type="PANTHER" id="PTHR43053">
    <property type="entry name" value="GLYCOSIDASE FAMILY 31"/>
    <property type="match status" value="1"/>
</dbReference>
<feature type="domain" description="Glycosyl hydrolase family 36 N-terminal" evidence="8">
    <location>
        <begin position="28"/>
        <end position="274"/>
    </location>
</feature>
<evidence type="ECO:0000313" key="9">
    <source>
        <dbReference type="EMBL" id="MCM2676368.1"/>
    </source>
</evidence>
<comment type="caution">
    <text evidence="9">The sequence shown here is derived from an EMBL/GenBank/DDBJ whole genome shotgun (WGS) entry which is preliminary data.</text>
</comment>
<dbReference type="InterPro" id="IPR000111">
    <property type="entry name" value="Glyco_hydro_27/36_CS"/>
</dbReference>
<dbReference type="Pfam" id="PF02065">
    <property type="entry name" value="Melibiase"/>
    <property type="match status" value="1"/>
</dbReference>
<reference evidence="9" key="1">
    <citation type="submission" date="2022-06" db="EMBL/GenBank/DDBJ databases">
        <title>Alkalicoccobacillus porphyridii sp. nov., isolated from a marine red alga, Porphyridium purpureum and reclassification of Shouchella plakortidis and Shouchella gibsonii as Alkalicoccobacillus plakortidis comb. nov. and Alkalicoccobacillus gibsonii comb. nov.</title>
        <authorList>
            <person name="Kim K.H."/>
            <person name="Lee J.K."/>
            <person name="Han D.M."/>
            <person name="Baek J.H."/>
            <person name="Jeon C.O."/>
        </authorList>
    </citation>
    <scope>NUCLEOTIDE SEQUENCE</scope>
    <source>
        <strain evidence="9">DSM 19153</strain>
    </source>
</reference>
<evidence type="ECO:0000256" key="4">
    <source>
        <dbReference type="ARBA" id="ARBA00022801"/>
    </source>
</evidence>
<accession>A0ABT0XKD5</accession>
<dbReference type="CDD" id="cd14791">
    <property type="entry name" value="GH36"/>
    <property type="match status" value="1"/>
</dbReference>
<dbReference type="Proteomes" id="UP001203665">
    <property type="component" value="Unassembled WGS sequence"/>
</dbReference>
<dbReference type="InterPro" id="IPR002252">
    <property type="entry name" value="Glyco_hydro_36"/>
</dbReference>
<sequence length="718" mass="82704">MVIYSHKEEGLFHLQSKEMSYVLSINEGYPVHLYWGARLHDNQNLIDIVQDDEKYGLDRLPQEYPQYGTGDFRHPAYLVQLEDGTRVTEALYKGHRIFKGKSPLVGLPSVYTEKESEAETLEIELYDSYASLTIYLSYTIFHDRSVICRNTRFKNNGTESLRLWSALSASIDFPEGDSFESLYLSGAWAREGNIERRALSSGSTIIESRRGMSSHQLNPFMALVKPETNENRGEAYGFSLVYSGGFKIEAEVNSFQSVRLSLGINPFDFNWVLEVGSEFQTPESVMVFSQSGIGQMSRTYHSLYRERLCRGNFRDKERPILVNNWEATYFNFDEDKLHAIAEEGKEVGIELFVLDDGWFGKRDDDTTSLGDWSVDHRKLPNGLKHLGESINKKGMEFGLWVEPEMISPESNLYRENPDWCIHVEGRRRSEHRSQLVLDLTREDVREYLYSTLKDLFQSAPIRYVKWDMNRSLTEIGSANLSSENQAETAHRYVLGLYSLLERITSEFPDILFESCSSGGGRFDPGMLHYMPQTWTSDNTDAIERLKIQYGISLVYPISSIGAHVSTVPNHQVHRLTPLDIRGDVAMSGTFGYELDLTKLTNEEKQSVKEQVAAYKEIRPLIQYGDFYRLKSPFNENETSWMFVSKDQKEAIVFFFRVLAEPVPIRKRIKLNGLNRNWQYFIKEQNRSDYGDRLEQIGLDIPVMKGDFVSVIYSLKAKT</sequence>
<dbReference type="InterPro" id="IPR031705">
    <property type="entry name" value="Glyco_hydro_36_C"/>
</dbReference>
<gene>
    <name evidence="9" type="ORF">NDM98_13290</name>
</gene>
<feature type="domain" description="Glycosyl hydrolase family 36 C-terminal" evidence="7">
    <location>
        <begin position="637"/>
        <end position="714"/>
    </location>
</feature>
<dbReference type="RefSeq" id="WP_251608407.1">
    <property type="nucleotide sequence ID" value="NZ_JAMQJY010000001.1"/>
</dbReference>
<dbReference type="InterPro" id="IPR013780">
    <property type="entry name" value="Glyco_hydro_b"/>
</dbReference>
<keyword evidence="10" id="KW-1185">Reference proteome</keyword>
<dbReference type="PRINTS" id="PR00743">
    <property type="entry name" value="GLHYDRLASE36"/>
</dbReference>
<dbReference type="EC" id="3.2.1.22" evidence="3 6"/>
<dbReference type="GO" id="GO:0004557">
    <property type="term" value="F:alpha-galactosidase activity"/>
    <property type="evidence" value="ECO:0007669"/>
    <property type="project" value="UniProtKB-EC"/>
</dbReference>
<dbReference type="InterPro" id="IPR050985">
    <property type="entry name" value="Alpha-glycosidase_related"/>
</dbReference>
<dbReference type="Pfam" id="PF16875">
    <property type="entry name" value="Glyco_hydro_36N"/>
    <property type="match status" value="1"/>
</dbReference>
<dbReference type="InterPro" id="IPR017853">
    <property type="entry name" value="GH"/>
</dbReference>
<dbReference type="InterPro" id="IPR038417">
    <property type="entry name" value="Alpga-gal_N_sf"/>
</dbReference>
<dbReference type="Gene3D" id="2.60.40.1180">
    <property type="entry name" value="Golgi alpha-mannosidase II"/>
    <property type="match status" value="1"/>
</dbReference>
<dbReference type="Pfam" id="PF16874">
    <property type="entry name" value="Glyco_hydro_36C"/>
    <property type="match status" value="1"/>
</dbReference>
<comment type="similarity">
    <text evidence="2">Belongs to the glycosyl hydrolase 36 family.</text>
</comment>
<dbReference type="PIRSF" id="PIRSF005536">
    <property type="entry name" value="Agal"/>
    <property type="match status" value="1"/>
</dbReference>
<dbReference type="Gene3D" id="2.70.98.60">
    <property type="entry name" value="alpha-galactosidase from lactobacil brevis"/>
    <property type="match status" value="1"/>
</dbReference>
<evidence type="ECO:0000259" key="7">
    <source>
        <dbReference type="Pfam" id="PF16874"/>
    </source>
</evidence>
<evidence type="ECO:0000256" key="3">
    <source>
        <dbReference type="ARBA" id="ARBA00012755"/>
    </source>
</evidence>
<evidence type="ECO:0000259" key="8">
    <source>
        <dbReference type="Pfam" id="PF16875"/>
    </source>
</evidence>